<name>A0ABT6QAN7_9PROT</name>
<protein>
    <recommendedName>
        <fullName evidence="3">Nitroreductase</fullName>
    </recommendedName>
</protein>
<dbReference type="RefSeq" id="WP_281463621.1">
    <property type="nucleotide sequence ID" value="NZ_JASBAN010000013.1"/>
</dbReference>
<sequence length="93" mass="10642">SQMIVDIKQIGVASSIIIFKTKDFTTFEELIFVVQCMASATCFALNEELILDLFEKTKNLRPRSTYAIIVGIVHNEPTVEFSRYQEANIQSFF</sequence>
<organism evidence="1 2">
    <name type="scientific">Commensalibacter nepenthis</name>
    <dbReference type="NCBI Taxonomy" id="3043872"/>
    <lineage>
        <taxon>Bacteria</taxon>
        <taxon>Pseudomonadati</taxon>
        <taxon>Pseudomonadota</taxon>
        <taxon>Alphaproteobacteria</taxon>
        <taxon>Acetobacterales</taxon>
        <taxon>Acetobacteraceae</taxon>
    </lineage>
</organism>
<comment type="caution">
    <text evidence="1">The sequence shown here is derived from an EMBL/GenBank/DDBJ whole genome shotgun (WGS) entry which is preliminary data.</text>
</comment>
<keyword evidence="2" id="KW-1185">Reference proteome</keyword>
<feature type="non-terminal residue" evidence="1">
    <location>
        <position position="1"/>
    </location>
</feature>
<proteinExistence type="predicted"/>
<evidence type="ECO:0000313" key="2">
    <source>
        <dbReference type="Proteomes" id="UP001431775"/>
    </source>
</evidence>
<evidence type="ECO:0000313" key="1">
    <source>
        <dbReference type="EMBL" id="MDI2113975.1"/>
    </source>
</evidence>
<dbReference type="EMBL" id="JASBAN010000013">
    <property type="protein sequence ID" value="MDI2113975.1"/>
    <property type="molecule type" value="Genomic_DNA"/>
</dbReference>
<accession>A0ABT6QAN7</accession>
<gene>
    <name evidence="1" type="ORF">QJV33_11905</name>
</gene>
<dbReference type="Proteomes" id="UP001431775">
    <property type="component" value="Unassembled WGS sequence"/>
</dbReference>
<reference evidence="1" key="1">
    <citation type="submission" date="2023-05" db="EMBL/GenBank/DDBJ databases">
        <title>Whole genome sequence of Commensalibacter sp.</title>
        <authorList>
            <person name="Charoenyingcharoen P."/>
            <person name="Yukphan P."/>
        </authorList>
    </citation>
    <scope>NUCLEOTIDE SEQUENCE</scope>
    <source>
        <strain evidence="1">TBRC 10068</strain>
    </source>
</reference>
<evidence type="ECO:0008006" key="3">
    <source>
        <dbReference type="Google" id="ProtNLM"/>
    </source>
</evidence>